<dbReference type="EMBL" id="FNMZ01000004">
    <property type="protein sequence ID" value="SDX35464.1"/>
    <property type="molecule type" value="Genomic_DNA"/>
</dbReference>
<evidence type="ECO:0000313" key="2">
    <source>
        <dbReference type="Proteomes" id="UP000199118"/>
    </source>
</evidence>
<accession>A0A1H3B236</accession>
<dbReference type="SUPFAM" id="SSF69118">
    <property type="entry name" value="AhpD-like"/>
    <property type="match status" value="1"/>
</dbReference>
<organism evidence="1 2">
    <name type="scientific">Albimonas donghaensis</name>
    <dbReference type="NCBI Taxonomy" id="356660"/>
    <lineage>
        <taxon>Bacteria</taxon>
        <taxon>Pseudomonadati</taxon>
        <taxon>Pseudomonadota</taxon>
        <taxon>Alphaproteobacteria</taxon>
        <taxon>Rhodobacterales</taxon>
        <taxon>Paracoccaceae</taxon>
        <taxon>Albimonas</taxon>
    </lineage>
</organism>
<dbReference type="AlphaFoldDB" id="A0A1H3B236"/>
<dbReference type="PANTHER" id="PTHR34846">
    <property type="entry name" value="4-CARBOXYMUCONOLACTONE DECARBOXYLASE FAMILY PROTEIN (AFU_ORTHOLOGUE AFUA_6G11590)"/>
    <property type="match status" value="1"/>
</dbReference>
<reference evidence="1 2" key="1">
    <citation type="submission" date="2016-10" db="EMBL/GenBank/DDBJ databases">
        <authorList>
            <person name="de Groot N.N."/>
        </authorList>
    </citation>
    <scope>NUCLEOTIDE SEQUENCE [LARGE SCALE GENOMIC DNA]</scope>
    <source>
        <strain evidence="1 2">DSM 17890</strain>
    </source>
</reference>
<dbReference type="Gene3D" id="1.20.1290.10">
    <property type="entry name" value="AhpD-like"/>
    <property type="match status" value="1"/>
</dbReference>
<protein>
    <submittedName>
        <fullName evidence="1">4-carboxymuconolactone decarboxylase</fullName>
    </submittedName>
</protein>
<dbReference type="RefSeq" id="WP_092682808.1">
    <property type="nucleotide sequence ID" value="NZ_FNMZ01000004.1"/>
</dbReference>
<proteinExistence type="predicted"/>
<name>A0A1H3B236_9RHOB</name>
<gene>
    <name evidence="1" type="ORF">SAMN05444336_104392</name>
</gene>
<keyword evidence="2" id="KW-1185">Reference proteome</keyword>
<dbReference type="Proteomes" id="UP000199118">
    <property type="component" value="Unassembled WGS sequence"/>
</dbReference>
<dbReference type="OrthoDB" id="9129225at2"/>
<dbReference type="PANTHER" id="PTHR34846:SF11">
    <property type="entry name" value="4-CARBOXYMUCONOLACTONE DECARBOXYLASE FAMILY PROTEIN (AFU_ORTHOLOGUE AFUA_6G11590)"/>
    <property type="match status" value="1"/>
</dbReference>
<dbReference type="InterPro" id="IPR029032">
    <property type="entry name" value="AhpD-like"/>
</dbReference>
<evidence type="ECO:0000313" key="1">
    <source>
        <dbReference type="EMBL" id="SDX35464.1"/>
    </source>
</evidence>
<dbReference type="STRING" id="356660.SAMN05444336_104392"/>
<sequence>MPRISPPAPEDMTPRQREVHDAIASGPRGRVEGPLAVWLRRPELAQKAQELGAYCRYGTSLPPRLSELAILTMARVWTAEFEWWAHKGPALDGGLAPEIIEALRIGETPTFAAEDEAAVHAFALEAQTARRVSDAVYARAVAALGEDGVVDLVGILGYYSLISLTLNIFEVMPPEGEALAFE</sequence>